<name>A0A5E7RX38_PSEFL</name>
<dbReference type="EMBL" id="CABVJF010000002">
    <property type="protein sequence ID" value="VVP78424.1"/>
    <property type="molecule type" value="Genomic_DNA"/>
</dbReference>
<evidence type="ECO:0008006" key="3">
    <source>
        <dbReference type="Google" id="ProtNLM"/>
    </source>
</evidence>
<protein>
    <recommendedName>
        <fullName evidence="3">DUF2313 domain-containing protein</fullName>
    </recommendedName>
</protein>
<reference evidence="1 2" key="1">
    <citation type="submission" date="2019-09" db="EMBL/GenBank/DDBJ databases">
        <authorList>
            <person name="Chandra G."/>
            <person name="Truman W A."/>
        </authorList>
    </citation>
    <scope>NUCLEOTIDE SEQUENCE [LARGE SCALE GENOMIC DNA]</scope>
    <source>
        <strain evidence="1">PS928</strain>
    </source>
</reference>
<dbReference type="Proteomes" id="UP000381378">
    <property type="component" value="Unassembled WGS sequence"/>
</dbReference>
<dbReference type="AlphaFoldDB" id="A0A5E7RX38"/>
<dbReference type="InterPro" id="IPR018755">
    <property type="entry name" value="Phage_Mu_Gp48"/>
</dbReference>
<evidence type="ECO:0000313" key="2">
    <source>
        <dbReference type="Proteomes" id="UP000381378"/>
    </source>
</evidence>
<dbReference type="RefSeq" id="WP_150785551.1">
    <property type="nucleotide sequence ID" value="NZ_CABVJF010000002.1"/>
</dbReference>
<dbReference type="OrthoDB" id="6592844at2"/>
<accession>A0A5E7RX38</accession>
<dbReference type="Pfam" id="PF10076">
    <property type="entry name" value="Phage_Mu_Gp48"/>
    <property type="match status" value="1"/>
</dbReference>
<evidence type="ECO:0000313" key="1">
    <source>
        <dbReference type="EMBL" id="VVP78424.1"/>
    </source>
</evidence>
<sequence length="214" mass="23154">MALTEADYGQQLRQLLPPGPAFDLELQPDWAQIVAALAPELARVDGNGEALLLEMNPATATVLLPYWEGYLGLPDVCTVPGSQTLDERRQAVIDKLTATGAPQLSYYRKLGSQLDLPLQIEEFRPARVGLTNVGDFVYGAGWPWSWIASVPVDAFGSEAAATLDCRLQRDAPEYTDVVLGFGQDVVAGIVSQVDQLFNAIHYVIPASVAGIEEL</sequence>
<gene>
    <name evidence="1" type="ORF">PS928_00479</name>
</gene>
<organism evidence="1 2">
    <name type="scientific">Pseudomonas fluorescens</name>
    <dbReference type="NCBI Taxonomy" id="294"/>
    <lineage>
        <taxon>Bacteria</taxon>
        <taxon>Pseudomonadati</taxon>
        <taxon>Pseudomonadota</taxon>
        <taxon>Gammaproteobacteria</taxon>
        <taxon>Pseudomonadales</taxon>
        <taxon>Pseudomonadaceae</taxon>
        <taxon>Pseudomonas</taxon>
    </lineage>
</organism>
<proteinExistence type="predicted"/>